<keyword evidence="2" id="KW-1133">Transmembrane helix</keyword>
<name>A0A8G2BIE0_9PROT</name>
<feature type="region of interest" description="Disordered" evidence="1">
    <location>
        <begin position="112"/>
        <end position="135"/>
    </location>
</feature>
<dbReference type="Proteomes" id="UP000198615">
    <property type="component" value="Unassembled WGS sequence"/>
</dbReference>
<dbReference type="AlphaFoldDB" id="A0A8G2BIE0"/>
<evidence type="ECO:0000313" key="4">
    <source>
        <dbReference type="Proteomes" id="UP000198615"/>
    </source>
</evidence>
<reference evidence="3 4" key="1">
    <citation type="submission" date="2016-10" db="EMBL/GenBank/DDBJ databases">
        <authorList>
            <person name="Varghese N."/>
            <person name="Submissions S."/>
        </authorList>
    </citation>
    <scope>NUCLEOTIDE SEQUENCE [LARGE SCALE GENOMIC DNA]</scope>
    <source>
        <strain evidence="3 4">DSM 18839</strain>
    </source>
</reference>
<evidence type="ECO:0000313" key="3">
    <source>
        <dbReference type="EMBL" id="SDF87653.1"/>
    </source>
</evidence>
<dbReference type="EMBL" id="FNBW01000007">
    <property type="protein sequence ID" value="SDF87653.1"/>
    <property type="molecule type" value="Genomic_DNA"/>
</dbReference>
<feature type="transmembrane region" description="Helical" evidence="2">
    <location>
        <begin position="83"/>
        <end position="101"/>
    </location>
</feature>
<comment type="caution">
    <text evidence="3">The sequence shown here is derived from an EMBL/GenBank/DDBJ whole genome shotgun (WGS) entry which is preliminary data.</text>
</comment>
<evidence type="ECO:0000256" key="2">
    <source>
        <dbReference type="SAM" id="Phobius"/>
    </source>
</evidence>
<proteinExistence type="predicted"/>
<keyword evidence="4" id="KW-1185">Reference proteome</keyword>
<protein>
    <submittedName>
        <fullName evidence="3">Uncharacterized protein</fullName>
    </submittedName>
</protein>
<accession>A0A8G2BIE0</accession>
<keyword evidence="2" id="KW-0812">Transmembrane</keyword>
<evidence type="ECO:0000256" key="1">
    <source>
        <dbReference type="SAM" id="MobiDB-lite"/>
    </source>
</evidence>
<gene>
    <name evidence="3" type="ORF">SAMN05660686_02652</name>
</gene>
<keyword evidence="2" id="KW-0472">Membrane</keyword>
<dbReference type="RefSeq" id="WP_093150927.1">
    <property type="nucleotide sequence ID" value="NZ_FNBW01000007.1"/>
</dbReference>
<sequence length="135" mass="15093">MNRTVVVLGFAVLLSVAILWAGGIGLVSYRQWHDTHVRIERKRDAGKAECTKTYVEEDAKIRCMHLFDTQYVMEINIARATRVLIAAGPLVGLLIALLVAWRSAKARAGAQALRDRSAARRRADRTPTRHETDPT</sequence>
<organism evidence="3 4">
    <name type="scientific">Thalassobaculum litoreum DSM 18839</name>
    <dbReference type="NCBI Taxonomy" id="1123362"/>
    <lineage>
        <taxon>Bacteria</taxon>
        <taxon>Pseudomonadati</taxon>
        <taxon>Pseudomonadota</taxon>
        <taxon>Alphaproteobacteria</taxon>
        <taxon>Rhodospirillales</taxon>
        <taxon>Thalassobaculaceae</taxon>
        <taxon>Thalassobaculum</taxon>
    </lineage>
</organism>
<dbReference type="OrthoDB" id="10009056at2"/>
<feature type="compositionally biased region" description="Basic and acidic residues" evidence="1">
    <location>
        <begin position="124"/>
        <end position="135"/>
    </location>
</feature>